<comment type="caution">
    <text evidence="1">The sequence shown here is derived from an EMBL/GenBank/DDBJ whole genome shotgun (WGS) entry which is preliminary data.</text>
</comment>
<evidence type="ECO:0000313" key="2">
    <source>
        <dbReference type="Proteomes" id="UP001344906"/>
    </source>
</evidence>
<dbReference type="InterPro" id="IPR050155">
    <property type="entry name" value="HAD-like_hydrolase_sf"/>
</dbReference>
<dbReference type="InterPro" id="IPR041492">
    <property type="entry name" value="HAD_2"/>
</dbReference>
<name>A0ABQ6FZQ7_9CHLR</name>
<dbReference type="EMBL" id="BSRI01000002">
    <property type="protein sequence ID" value="GLV59750.1"/>
    <property type="molecule type" value="Genomic_DNA"/>
</dbReference>
<dbReference type="RefSeq" id="WP_338256540.1">
    <property type="nucleotide sequence ID" value="NZ_BSRI01000002.1"/>
</dbReference>
<organism evidence="1 2">
    <name type="scientific">Dictyobacter halimunensis</name>
    <dbReference type="NCBI Taxonomy" id="3026934"/>
    <lineage>
        <taxon>Bacteria</taxon>
        <taxon>Bacillati</taxon>
        <taxon>Chloroflexota</taxon>
        <taxon>Ktedonobacteria</taxon>
        <taxon>Ktedonobacterales</taxon>
        <taxon>Dictyobacteraceae</taxon>
        <taxon>Dictyobacter</taxon>
    </lineage>
</organism>
<evidence type="ECO:0000313" key="1">
    <source>
        <dbReference type="EMBL" id="GLV59750.1"/>
    </source>
</evidence>
<proteinExistence type="predicted"/>
<dbReference type="InterPro" id="IPR023214">
    <property type="entry name" value="HAD_sf"/>
</dbReference>
<keyword evidence="1" id="KW-0418">Kinase</keyword>
<dbReference type="NCBIfam" id="TIGR01549">
    <property type="entry name" value="HAD-SF-IA-v1"/>
    <property type="match status" value="1"/>
</dbReference>
<dbReference type="Gene3D" id="1.10.150.240">
    <property type="entry name" value="Putative phosphatase, domain 2"/>
    <property type="match status" value="1"/>
</dbReference>
<dbReference type="Pfam" id="PF13419">
    <property type="entry name" value="HAD_2"/>
    <property type="match status" value="1"/>
</dbReference>
<reference evidence="1 2" key="1">
    <citation type="submission" date="2023-02" db="EMBL/GenBank/DDBJ databases">
        <title>Dictyobacter halimunensis sp. nov., a new member of the class Ktedonobacteria from forest soil in a geothermal area.</title>
        <authorList>
            <person name="Rachmania M.K."/>
            <person name="Ningsih F."/>
            <person name="Sakai Y."/>
            <person name="Yabe S."/>
            <person name="Yokota A."/>
            <person name="Sjamsuridzal W."/>
        </authorList>
    </citation>
    <scope>NUCLEOTIDE SEQUENCE [LARGE SCALE GENOMIC DNA]</scope>
    <source>
        <strain evidence="1 2">S3.2.2.5</strain>
    </source>
</reference>
<dbReference type="SFLD" id="SFLDG01129">
    <property type="entry name" value="C1.5:_HAD__Beta-PGM__Phosphata"/>
    <property type="match status" value="1"/>
</dbReference>
<dbReference type="InterPro" id="IPR036412">
    <property type="entry name" value="HAD-like_sf"/>
</dbReference>
<accession>A0ABQ6FZQ7</accession>
<gene>
    <name evidence="1" type="ORF">KDH_65750</name>
</gene>
<dbReference type="SFLD" id="SFLDS00003">
    <property type="entry name" value="Haloacid_Dehalogenase"/>
    <property type="match status" value="1"/>
</dbReference>
<dbReference type="PANTHER" id="PTHR43434:SF1">
    <property type="entry name" value="PHOSPHOGLYCOLATE PHOSPHATASE"/>
    <property type="match status" value="1"/>
</dbReference>
<keyword evidence="2" id="KW-1185">Reference proteome</keyword>
<dbReference type="GO" id="GO:0016301">
    <property type="term" value="F:kinase activity"/>
    <property type="evidence" value="ECO:0007669"/>
    <property type="project" value="UniProtKB-KW"/>
</dbReference>
<dbReference type="PANTHER" id="PTHR43434">
    <property type="entry name" value="PHOSPHOGLYCOLATE PHOSPHATASE"/>
    <property type="match status" value="1"/>
</dbReference>
<dbReference type="Proteomes" id="UP001344906">
    <property type="component" value="Unassembled WGS sequence"/>
</dbReference>
<keyword evidence="1" id="KW-0808">Transferase</keyword>
<dbReference type="SUPFAM" id="SSF56784">
    <property type="entry name" value="HAD-like"/>
    <property type="match status" value="1"/>
</dbReference>
<dbReference type="InterPro" id="IPR006439">
    <property type="entry name" value="HAD-SF_hydro_IA"/>
</dbReference>
<protein>
    <submittedName>
        <fullName evidence="1">HPr kinase</fullName>
    </submittedName>
</protein>
<dbReference type="Gene3D" id="3.40.50.1000">
    <property type="entry name" value="HAD superfamily/HAD-like"/>
    <property type="match status" value="1"/>
</dbReference>
<sequence>MKYKAVLFDLDDTLLKTAVIKWAHHKAVAKQFYDIDLTDDVLAKHWGMPFEPMIAILYQGADTPENMLKANVSLEDQFLKEVQEDGLATVNALLDAGVEVGVITSTLGSRARNDLMRLGFPIDQFFLLQGADDEPVHKPDPGVFEKALKLLSEKGIARQEVLYIGDALMDYYASRDAGMGFIGVTTGFVAQGQFEREGAQACSSLAEIVRALQAWR</sequence>
<dbReference type="InterPro" id="IPR023198">
    <property type="entry name" value="PGP-like_dom2"/>
</dbReference>